<evidence type="ECO:0000256" key="12">
    <source>
        <dbReference type="ARBA" id="ARBA00047754"/>
    </source>
</evidence>
<dbReference type="GO" id="GO:0004748">
    <property type="term" value="F:ribonucleoside-diphosphate reductase activity, thioredoxin disulfide as acceptor"/>
    <property type="evidence" value="ECO:0007669"/>
    <property type="project" value="UniProtKB-EC"/>
</dbReference>
<comment type="catalytic activity">
    <reaction evidence="12 13">
        <text>a 2'-deoxyribonucleoside 5'-diphosphate + [thioredoxin]-disulfide + H2O = a ribonucleoside 5'-diphosphate + [thioredoxin]-dithiol</text>
        <dbReference type="Rhea" id="RHEA:23252"/>
        <dbReference type="Rhea" id="RHEA-COMP:10698"/>
        <dbReference type="Rhea" id="RHEA-COMP:10700"/>
        <dbReference type="ChEBI" id="CHEBI:15377"/>
        <dbReference type="ChEBI" id="CHEBI:29950"/>
        <dbReference type="ChEBI" id="CHEBI:50058"/>
        <dbReference type="ChEBI" id="CHEBI:57930"/>
        <dbReference type="ChEBI" id="CHEBI:73316"/>
        <dbReference type="EC" id="1.17.4.1"/>
    </reaction>
</comment>
<dbReference type="SUPFAM" id="SSF75625">
    <property type="entry name" value="YebC-like"/>
    <property type="match status" value="1"/>
</dbReference>
<dbReference type="InterPro" id="IPR013344">
    <property type="entry name" value="RNR_NrdJ/NrdZ"/>
</dbReference>
<dbReference type="RefSeq" id="WP_112145455.1">
    <property type="nucleotide sequence ID" value="NZ_PGTO01000010.1"/>
</dbReference>
<comment type="caution">
    <text evidence="17">The sequence shown here is derived from an EMBL/GenBank/DDBJ whole genome shotgun (WGS) entry which is preliminary data.</text>
</comment>
<dbReference type="InterPro" id="IPR013678">
    <property type="entry name" value="RNR_2_N"/>
</dbReference>
<dbReference type="GO" id="GO:0071897">
    <property type="term" value="P:DNA biosynthetic process"/>
    <property type="evidence" value="ECO:0007669"/>
    <property type="project" value="UniProtKB-KW"/>
</dbReference>
<keyword evidence="5 13" id="KW-0846">Cobalamin</keyword>
<evidence type="ECO:0000256" key="8">
    <source>
        <dbReference type="ARBA" id="ARBA00023002"/>
    </source>
</evidence>
<reference evidence="17 18" key="1">
    <citation type="submission" date="2017-11" db="EMBL/GenBank/DDBJ databases">
        <title>Draft genome sequence of magnetotactic bacterium Magnetospirillum kuznetsovii LBB-42.</title>
        <authorList>
            <person name="Grouzdev D.S."/>
            <person name="Rysina M.S."/>
            <person name="Baslerov R.V."/>
            <person name="Koziaeva V."/>
        </authorList>
    </citation>
    <scope>NUCLEOTIDE SEQUENCE [LARGE SCALE GENOMIC DNA]</scope>
    <source>
        <strain evidence="17 18">LBB-42</strain>
    </source>
</reference>
<keyword evidence="7 13" id="KW-0547">Nucleotide-binding</keyword>
<dbReference type="FunFam" id="3.20.70.20:FF:000016">
    <property type="entry name" value="Vitamin B12-dependent ribonucleotide reductase"/>
    <property type="match status" value="1"/>
</dbReference>
<keyword evidence="6 13" id="KW-0237">DNA synthesis</keyword>
<feature type="domain" description="TSCPD" evidence="16">
    <location>
        <begin position="967"/>
        <end position="1072"/>
    </location>
</feature>
<feature type="domain" description="Ribonucleotide reductase class II vitamin B12-dependent N-terminal" evidence="15">
    <location>
        <begin position="22"/>
        <end position="147"/>
    </location>
</feature>
<evidence type="ECO:0000256" key="6">
    <source>
        <dbReference type="ARBA" id="ARBA00022634"/>
    </source>
</evidence>
<dbReference type="NCBIfam" id="NF005736">
    <property type="entry name" value="PRK07562.1"/>
    <property type="match status" value="1"/>
</dbReference>
<dbReference type="InterPro" id="IPR050862">
    <property type="entry name" value="RdRp_reductase_class-2"/>
</dbReference>
<evidence type="ECO:0000256" key="11">
    <source>
        <dbReference type="ARBA" id="ARBA00025437"/>
    </source>
</evidence>
<evidence type="ECO:0000259" key="15">
    <source>
        <dbReference type="Pfam" id="PF08471"/>
    </source>
</evidence>
<dbReference type="PANTHER" id="PTHR43371">
    <property type="entry name" value="VITAMIN B12-DEPENDENT RIBONUCLEOTIDE REDUCTASE"/>
    <property type="match status" value="1"/>
</dbReference>
<dbReference type="InterPro" id="IPR000788">
    <property type="entry name" value="RNR_lg_C"/>
</dbReference>
<comment type="similarity">
    <text evidence="2 13">Belongs to the ribonucleoside diphosphate reductase class-2 family.</text>
</comment>
<evidence type="ECO:0000256" key="9">
    <source>
        <dbReference type="ARBA" id="ARBA00023157"/>
    </source>
</evidence>
<evidence type="ECO:0000313" key="18">
    <source>
        <dbReference type="Proteomes" id="UP000251075"/>
    </source>
</evidence>
<dbReference type="GO" id="GO:0000166">
    <property type="term" value="F:nucleotide binding"/>
    <property type="evidence" value="ECO:0007669"/>
    <property type="project" value="UniProtKB-KW"/>
</dbReference>
<comment type="cofactor">
    <cofactor evidence="1 13">
        <name>adenosylcob(III)alamin</name>
        <dbReference type="ChEBI" id="CHEBI:18408"/>
    </cofactor>
</comment>
<dbReference type="InterPro" id="IPR029072">
    <property type="entry name" value="YebC-like"/>
</dbReference>
<dbReference type="Gene3D" id="3.20.70.20">
    <property type="match status" value="3"/>
</dbReference>
<dbReference type="PRINTS" id="PR01183">
    <property type="entry name" value="RIBORDTASEM1"/>
</dbReference>
<dbReference type="GO" id="GO:0031419">
    <property type="term" value="F:cobalamin binding"/>
    <property type="evidence" value="ECO:0007669"/>
    <property type="project" value="UniProtKB-KW"/>
</dbReference>
<dbReference type="InterPro" id="IPR024434">
    <property type="entry name" value="TSCPD_dom"/>
</dbReference>
<evidence type="ECO:0000256" key="5">
    <source>
        <dbReference type="ARBA" id="ARBA00022628"/>
    </source>
</evidence>
<proteinExistence type="inferred from homology"/>
<feature type="domain" description="Ribonucleotide reductase large subunit C-terminal" evidence="14">
    <location>
        <begin position="198"/>
        <end position="752"/>
    </location>
</feature>
<evidence type="ECO:0000259" key="16">
    <source>
        <dbReference type="Pfam" id="PF12637"/>
    </source>
</evidence>
<sequence length="1216" mass="133003">MRVQRHFTKTGESAYAGIEFRNASSEIRNPDGSVVFSAGDIEVPADWSQVACDVLAQKYFRKAGVPAKLKRSAEKNVPEWLSRHEPDSDALDKLPEKERIVGERSAKQVFDRLAGTWTYWGWKGGYFDGEADALAFRDEMAHMLARQMGAPNSPQWFNTGLHWAYGIDGPGQGHSYVDFKTGKLVRSKSAYEHPQPHACFIQSIEDDLVNEGGIMDLWVREARLFKYGSGTGTNFSKLRGEGEKLSGGGRSSGLMSFLKIGDRAAGAIKSGGTTRRAAKMVVVDVDHPDIEKFIDWKVREEQKVAALVAGSRLAARTLTEVMAACREWDGADGDGRFDPKVNARLKKAIVEGRKCEIPENYIQRVIQFARQGYTQIDFPVLDTDWDSEAYLTVSGQNSNNSVRVDNGFLNAVINDGDWNLSHRKNGKIAKTLKARDLWEQIGEAAWACADPGIQFDTTINEWHTCPESGRINASNPCSEYMFLDDTACNLASLNLMCFRKEDGSFDVEGYRHAVKLWTMVLEISVLMAQFPSPRIAELSYEFRTLGLGYANVGGLLMASGIPYDSDTGRALIAAITSLTTGEAYATSADMAEELGAFEGFEKNRAAMLRVIRNHRRAAQGLGNGYEGLSVLPVPLDAANCPDAPLLAAARQAWDEALAKGEKHGFRNAQTSVVAPTGTIGLVMDCDTTGIEPDFALVKFKKLAGGGYFKIINRMVPEALRTLGYGEAEIAEMIRYAVGHASLRGAPHINHDSLRAKGFTDEALDKIESQLEAAFDIKFVFNKYGLGEQFCTETLGIPAAKLNDYTFDMLEWLGFTREQIELANTHCTGAMTLEGSPYLRAEHLAVFDCASPCGRIGKRSLSVDAHIRMMAAAQSFISGAISKTINMSNSATVEDCKEAYMLSWRLGVKANALYRDGSKLSQPLQASLLDDAGALADELADAAMAAKAGIVAERVVERIVQMQRRSKLPDRRKGYTQKAIVGGHKVYLRTGEYEDGKLGEIFIDMHKEGAAFRAMMNNFAIAISVGLQYGVPLEEFVEAFTFTRFEPSGMVEGNETIKMSSSILDYIFRELAISYLGRNDLAHVEPADLTPDTVGRGASESHLEQQAQHMAVVEKVASKGYVRSSNLLFLKRGGPTSMSTDISGGMQLAASAAQTVVSVGGDTEALIQEFDARAEQIRTARMKGYEGDACPECGNFTLVRNGTCLKCDTCGGTTGCS</sequence>
<evidence type="ECO:0000256" key="1">
    <source>
        <dbReference type="ARBA" id="ARBA00001922"/>
    </source>
</evidence>
<dbReference type="GO" id="GO:0050897">
    <property type="term" value="F:cobalt ion binding"/>
    <property type="evidence" value="ECO:0007669"/>
    <property type="project" value="InterPro"/>
</dbReference>
<evidence type="ECO:0000256" key="7">
    <source>
        <dbReference type="ARBA" id="ARBA00022741"/>
    </source>
</evidence>
<evidence type="ECO:0000256" key="10">
    <source>
        <dbReference type="ARBA" id="ARBA00023285"/>
    </source>
</evidence>
<evidence type="ECO:0000313" key="17">
    <source>
        <dbReference type="EMBL" id="RAU21390.1"/>
    </source>
</evidence>
<feature type="domain" description="Ribonucleotide reductase large subunit C-terminal" evidence="14">
    <location>
        <begin position="801"/>
        <end position="913"/>
    </location>
</feature>
<dbReference type="CDD" id="cd02888">
    <property type="entry name" value="RNR_II_dimer"/>
    <property type="match status" value="1"/>
</dbReference>
<keyword evidence="8 13" id="KW-0560">Oxidoreductase</keyword>
<dbReference type="AlphaFoldDB" id="A0A364NWN3"/>
<keyword evidence="10 13" id="KW-0170">Cobalt</keyword>
<dbReference type="Pfam" id="PF12637">
    <property type="entry name" value="TSCPD"/>
    <property type="match status" value="1"/>
</dbReference>
<protein>
    <recommendedName>
        <fullName evidence="4 13">Vitamin B12-dependent ribonucleotide reductase</fullName>
        <ecNumber evidence="3 13">1.17.4.1</ecNumber>
    </recommendedName>
</protein>
<keyword evidence="18" id="KW-1185">Reference proteome</keyword>
<name>A0A364NWN3_9PROT</name>
<dbReference type="EMBL" id="PGTO01000010">
    <property type="protein sequence ID" value="RAU21390.1"/>
    <property type="molecule type" value="Genomic_DNA"/>
</dbReference>
<organism evidence="17 18">
    <name type="scientific">Paramagnetospirillum kuznetsovii</name>
    <dbReference type="NCBI Taxonomy" id="2053833"/>
    <lineage>
        <taxon>Bacteria</taxon>
        <taxon>Pseudomonadati</taxon>
        <taxon>Pseudomonadota</taxon>
        <taxon>Alphaproteobacteria</taxon>
        <taxon>Rhodospirillales</taxon>
        <taxon>Magnetospirillaceae</taxon>
        <taxon>Paramagnetospirillum</taxon>
    </lineage>
</organism>
<dbReference type="EC" id="1.17.4.1" evidence="3 13"/>
<accession>A0A364NWN3</accession>
<gene>
    <name evidence="17" type="ORF">CU669_13235</name>
</gene>
<dbReference type="Pfam" id="PF08471">
    <property type="entry name" value="Ribonuc_red_2_N"/>
    <property type="match status" value="1"/>
</dbReference>
<dbReference type="SUPFAM" id="SSF51998">
    <property type="entry name" value="PFL-like glycyl radical enzymes"/>
    <property type="match status" value="1"/>
</dbReference>
<dbReference type="NCBIfam" id="TIGR02504">
    <property type="entry name" value="NrdJ_Z"/>
    <property type="match status" value="1"/>
</dbReference>
<keyword evidence="9" id="KW-1015">Disulfide bond</keyword>
<evidence type="ECO:0000259" key="14">
    <source>
        <dbReference type="Pfam" id="PF02867"/>
    </source>
</evidence>
<evidence type="ECO:0000256" key="4">
    <source>
        <dbReference type="ARBA" id="ARBA00014409"/>
    </source>
</evidence>
<evidence type="ECO:0000256" key="3">
    <source>
        <dbReference type="ARBA" id="ARBA00012274"/>
    </source>
</evidence>
<evidence type="ECO:0000256" key="2">
    <source>
        <dbReference type="ARBA" id="ARBA00007405"/>
    </source>
</evidence>
<evidence type="ECO:0000256" key="13">
    <source>
        <dbReference type="RuleBase" id="RU364064"/>
    </source>
</evidence>
<dbReference type="PANTHER" id="PTHR43371:SF1">
    <property type="entry name" value="RIBONUCLEOSIDE-DIPHOSPHATE REDUCTASE"/>
    <property type="match status" value="1"/>
</dbReference>
<dbReference type="Pfam" id="PF02867">
    <property type="entry name" value="Ribonuc_red_lgC"/>
    <property type="match status" value="2"/>
</dbReference>
<dbReference type="Proteomes" id="UP000251075">
    <property type="component" value="Unassembled WGS sequence"/>
</dbReference>
<dbReference type="OrthoDB" id="9762933at2"/>
<comment type="function">
    <text evidence="11 13">Catalyzes the reduction of ribonucleotides to deoxyribonucleotides. May function to provide a pool of deoxyribonucleotide precursors for DNA repair during oxygen limitation and/or for immediate growth after restoration of oxygen.</text>
</comment>